<comment type="caution">
    <text evidence="3">The sequence shown here is derived from an EMBL/GenBank/DDBJ whole genome shotgun (WGS) entry which is preliminary data.</text>
</comment>
<organism evidence="3 4">
    <name type="scientific">Acipenser ruthenus</name>
    <name type="common">Sterlet sturgeon</name>
    <dbReference type="NCBI Taxonomy" id="7906"/>
    <lineage>
        <taxon>Eukaryota</taxon>
        <taxon>Metazoa</taxon>
        <taxon>Chordata</taxon>
        <taxon>Craniata</taxon>
        <taxon>Vertebrata</taxon>
        <taxon>Euteleostomi</taxon>
        <taxon>Actinopterygii</taxon>
        <taxon>Chondrostei</taxon>
        <taxon>Acipenseriformes</taxon>
        <taxon>Acipenseridae</taxon>
        <taxon>Acipenser</taxon>
    </lineage>
</organism>
<dbReference type="InterPro" id="IPR000421">
    <property type="entry name" value="FA58C"/>
</dbReference>
<dbReference type="EMBL" id="SCEB01215239">
    <property type="protein sequence ID" value="RXM30603.1"/>
    <property type="molecule type" value="Genomic_DNA"/>
</dbReference>
<evidence type="ECO:0000259" key="2">
    <source>
        <dbReference type="PROSITE" id="PS50022"/>
    </source>
</evidence>
<dbReference type="PANTHER" id="PTHR24543:SF291">
    <property type="entry name" value="SMOKE ALARM, ISOFORM D"/>
    <property type="match status" value="1"/>
</dbReference>
<evidence type="ECO:0000313" key="4">
    <source>
        <dbReference type="Proteomes" id="UP000289886"/>
    </source>
</evidence>
<dbReference type="PANTHER" id="PTHR24543">
    <property type="entry name" value="MULTICOPPER OXIDASE-RELATED"/>
    <property type="match status" value="1"/>
</dbReference>
<dbReference type="Gene3D" id="2.60.120.260">
    <property type="entry name" value="Galactose-binding domain-like"/>
    <property type="match status" value="1"/>
</dbReference>
<dbReference type="InterPro" id="IPR008979">
    <property type="entry name" value="Galactose-bd-like_sf"/>
</dbReference>
<dbReference type="PROSITE" id="PS50022">
    <property type="entry name" value="FA58C_3"/>
    <property type="match status" value="1"/>
</dbReference>
<dbReference type="PROSITE" id="PS01286">
    <property type="entry name" value="FA58C_2"/>
    <property type="match status" value="1"/>
</dbReference>
<dbReference type="Pfam" id="PF00754">
    <property type="entry name" value="F5_F8_type_C"/>
    <property type="match status" value="1"/>
</dbReference>
<evidence type="ECO:0000313" key="3">
    <source>
        <dbReference type="EMBL" id="RXM30603.1"/>
    </source>
</evidence>
<feature type="domain" description="F5/8 type C" evidence="2">
    <location>
        <begin position="1"/>
        <end position="115"/>
    </location>
</feature>
<keyword evidence="1" id="KW-1133">Transmembrane helix</keyword>
<evidence type="ECO:0000256" key="1">
    <source>
        <dbReference type="SAM" id="Phobius"/>
    </source>
</evidence>
<gene>
    <name evidence="3" type="ORF">EOD39_1903</name>
</gene>
<keyword evidence="4" id="KW-1185">Reference proteome</keyword>
<reference evidence="3 4" key="1">
    <citation type="submission" date="2019-01" db="EMBL/GenBank/DDBJ databases">
        <title>Draft Genome and Complete Hox-Cluster Characterization of the Sterlet Sturgeon (Acipenser ruthenus).</title>
        <authorList>
            <person name="Wei Q."/>
        </authorList>
    </citation>
    <scope>NUCLEOTIDE SEQUENCE [LARGE SCALE GENOMIC DNA]</scope>
    <source>
        <strain evidence="3">WHYD16114868_AA</strain>
        <tissue evidence="3">Blood</tissue>
    </source>
</reference>
<sequence length="161" mass="18345">MMKYISGPRLRAFFLYFVNVVAVNNISSVVVQGGGAFDTFVSSFYLQLSADGRRWYTYQELPTDARPRAKMFQGNSDDSTAVENRLQRMVSAHYVRILPHDFQNGIYLRAELLGCGGTVTARLSQHHTVKYRISSHARTVHESQQMQCCVIYKAQCRGPER</sequence>
<protein>
    <submittedName>
        <fullName evidence="3">SCO-spondin</fullName>
    </submittedName>
</protein>
<dbReference type="AlphaFoldDB" id="A0A444U5Y1"/>
<feature type="transmembrane region" description="Helical" evidence="1">
    <location>
        <begin position="12"/>
        <end position="31"/>
    </location>
</feature>
<accession>A0A444U5Y1</accession>
<keyword evidence="1" id="KW-0472">Membrane</keyword>
<dbReference type="Proteomes" id="UP000289886">
    <property type="component" value="Unassembled WGS sequence"/>
</dbReference>
<name>A0A444U5Y1_ACIRT</name>
<proteinExistence type="predicted"/>
<keyword evidence="1" id="KW-0812">Transmembrane</keyword>
<dbReference type="SUPFAM" id="SSF49785">
    <property type="entry name" value="Galactose-binding domain-like"/>
    <property type="match status" value="1"/>
</dbReference>